<dbReference type="GO" id="GO:0046872">
    <property type="term" value="F:metal ion binding"/>
    <property type="evidence" value="ECO:0007669"/>
    <property type="project" value="UniProtKB-KW"/>
</dbReference>
<feature type="compositionally biased region" description="Basic and acidic residues" evidence="18">
    <location>
        <begin position="24"/>
        <end position="34"/>
    </location>
</feature>
<sequence length="843" mass="94567">MADEGSIVEVTELKAASTAAEEEREGKDKKEQETGKVLYDASHQQKTADLLDGAQSLITVVVLCLCCIASFSSRLFAVIRFESIIHEFDPWFNYRSTHYMSEHGFYDFLNWFDDRAWYPLGRIVGGTVYPGLMVTSGFIHFVLNSLNISVHIRDVCVFLAPTFSGFTSIAMFLFTREVWNTRAGLFSACFIAIVPGYISRSVAGSYDNEGIAIFALMFTYFLWMKSVKTGSVFWAAATALSYFYMVSAWGGYVFIINLIPLHVLVLMIIGRFSNRVLVAYTTFYIVGLVFSMQVPFVGFQPIRTSEHMAAAGMFALSIAYSFLKYVQGRVTWRQFRQLFIVSVIVSAGLVFAAVVGLTYAGVIAPWSGRFYSLYDTGYAKIHIPIIASVSEHQPTTWTSFFFDLHVLVCMFPSGVWFVMRHLNDVRVFVVLYAVSAVYFAGVMVRLMLTLTPIVCVLASISVSHVLDGFMLNKDDESYDKVKSDSESATGGGGGGATSPLKKPKKEKKKKEKDQTETKSSAATSTSKKSTDSTDKDGGVTGASGFNVGSIAILVFMMFLVLFAVHCTWVTSSAYSSPSVVLASSNPDGSRLILDDFREAYYWLRQNTPDDATVMSWWDYGYQIAGMANRTTLVDNNTWNNSHIALVGKAMSSTEEKAYEIMRNLGVDYVLVIFGGMIGYSGDDINKFLWMVRIAEGEHPNDIKESRYFTPQGEFRVDSAGSPVLLNCLMYKMCYYRFGEVQHSYNTPGGYDRTRNVEIGNKNVKFTHLEEAYTTEHWLVRIYKVKDLVNRVRSSNSLRHVFTKKRLSSRKSYGSKKRGNIRNKLTVIKGKRPNKKKGKKNNKS</sequence>
<keyword evidence="11" id="KW-0256">Endoplasmic reticulum</keyword>
<evidence type="ECO:0000256" key="12">
    <source>
        <dbReference type="ARBA" id="ARBA00022842"/>
    </source>
</evidence>
<feature type="transmembrane region" description="Helical" evidence="19">
    <location>
        <begin position="308"/>
        <end position="326"/>
    </location>
</feature>
<dbReference type="GO" id="GO:0004579">
    <property type="term" value="F:dolichyl-diphosphooligosaccharide-protein glycotransferase activity"/>
    <property type="evidence" value="ECO:0007669"/>
    <property type="project" value="UniProtKB-EC"/>
</dbReference>
<evidence type="ECO:0000256" key="3">
    <source>
        <dbReference type="ARBA" id="ARBA00004477"/>
    </source>
</evidence>
<feature type="transmembrane region" description="Helical" evidence="19">
    <location>
        <begin position="338"/>
        <end position="364"/>
    </location>
</feature>
<feature type="region of interest" description="Disordered" evidence="18">
    <location>
        <begin position="807"/>
        <end position="843"/>
    </location>
</feature>
<dbReference type="Pfam" id="PF02516">
    <property type="entry name" value="STT3"/>
    <property type="match status" value="1"/>
</dbReference>
<evidence type="ECO:0000256" key="9">
    <source>
        <dbReference type="ARBA" id="ARBA00022692"/>
    </source>
</evidence>
<dbReference type="AlphaFoldDB" id="A0A1X7V806"/>
<keyword evidence="12" id="KW-0460">Magnesium</keyword>
<evidence type="ECO:0000256" key="16">
    <source>
        <dbReference type="ARBA" id="ARBA00023211"/>
    </source>
</evidence>
<dbReference type="EnsemblMetazoa" id="Aqu2.1.36430_001">
    <property type="protein sequence ID" value="Aqu2.1.36430_001"/>
    <property type="gene ID" value="Aqu2.1.36430"/>
</dbReference>
<reference evidence="23" key="1">
    <citation type="journal article" date="2010" name="Nature">
        <title>The Amphimedon queenslandica genome and the evolution of animal complexity.</title>
        <authorList>
            <person name="Srivastava M."/>
            <person name="Simakov O."/>
            <person name="Chapman J."/>
            <person name="Fahey B."/>
            <person name="Gauthier M.E."/>
            <person name="Mitros T."/>
            <person name="Richards G.S."/>
            <person name="Conaco C."/>
            <person name="Dacre M."/>
            <person name="Hellsten U."/>
            <person name="Larroux C."/>
            <person name="Putnam N.H."/>
            <person name="Stanke M."/>
            <person name="Adamska M."/>
            <person name="Darling A."/>
            <person name="Degnan S.M."/>
            <person name="Oakley T.H."/>
            <person name="Plachetzki D.C."/>
            <person name="Zhai Y."/>
            <person name="Adamski M."/>
            <person name="Calcino A."/>
            <person name="Cummins S.F."/>
            <person name="Goodstein D.M."/>
            <person name="Harris C."/>
            <person name="Jackson D.J."/>
            <person name="Leys S.P."/>
            <person name="Shu S."/>
            <person name="Woodcroft B.J."/>
            <person name="Vervoort M."/>
            <person name="Kosik K.S."/>
            <person name="Manning G."/>
            <person name="Degnan B.M."/>
            <person name="Rokhsar D.S."/>
        </authorList>
    </citation>
    <scope>NUCLEOTIDE SEQUENCE [LARGE SCALE GENOMIC DNA]</scope>
</reference>
<feature type="transmembrane region" description="Helical" evidence="19">
    <location>
        <begin position="211"/>
        <end position="236"/>
    </location>
</feature>
<comment type="cofactor">
    <cofactor evidence="1">
        <name>Mn(2+)</name>
        <dbReference type="ChEBI" id="CHEBI:29035"/>
    </cofactor>
</comment>
<evidence type="ECO:0000256" key="6">
    <source>
        <dbReference type="ARBA" id="ARBA00012605"/>
    </source>
</evidence>
<dbReference type="FunCoup" id="A0A1X7V806">
    <property type="interactions" value="848"/>
</dbReference>
<evidence type="ECO:0000256" key="19">
    <source>
        <dbReference type="SAM" id="Phobius"/>
    </source>
</evidence>
<feature type="transmembrane region" description="Helical" evidence="19">
    <location>
        <begin position="123"/>
        <end position="143"/>
    </location>
</feature>
<evidence type="ECO:0000259" key="20">
    <source>
        <dbReference type="Pfam" id="PF02516"/>
    </source>
</evidence>
<feature type="region of interest" description="Disordered" evidence="18">
    <location>
        <begin position="481"/>
        <end position="538"/>
    </location>
</feature>
<gene>
    <name evidence="22" type="primary">100640071</name>
</gene>
<feature type="transmembrane region" description="Helical" evidence="19">
    <location>
        <begin position="276"/>
        <end position="296"/>
    </location>
</feature>
<protein>
    <recommendedName>
        <fullName evidence="6">dolichyl-diphosphooligosaccharide--protein glycotransferase</fullName>
        <ecNumber evidence="6">2.4.99.18</ecNumber>
    </recommendedName>
</protein>
<keyword evidence="9 19" id="KW-0812">Transmembrane</keyword>
<feature type="domain" description="Oligosaccharyl transferase STT3 N-terminal" evidence="20">
    <location>
        <begin position="58"/>
        <end position="458"/>
    </location>
</feature>
<feature type="compositionally biased region" description="Basic residues" evidence="18">
    <location>
        <begin position="828"/>
        <end position="843"/>
    </location>
</feature>
<keyword evidence="15" id="KW-0325">Glycoprotein</keyword>
<evidence type="ECO:0000256" key="8">
    <source>
        <dbReference type="ARBA" id="ARBA00022679"/>
    </source>
</evidence>
<feature type="transmembrane region" description="Helical" evidence="19">
    <location>
        <begin position="242"/>
        <end position="269"/>
    </location>
</feature>
<accession>A0A1X7V806</accession>
<dbReference type="Pfam" id="PF21436">
    <property type="entry name" value="STT3-PglB_core"/>
    <property type="match status" value="1"/>
</dbReference>
<evidence type="ECO:0000256" key="14">
    <source>
        <dbReference type="ARBA" id="ARBA00023136"/>
    </source>
</evidence>
<evidence type="ECO:0000256" key="10">
    <source>
        <dbReference type="ARBA" id="ARBA00022723"/>
    </source>
</evidence>
<feature type="region of interest" description="Disordered" evidence="18">
    <location>
        <begin position="15"/>
        <end position="34"/>
    </location>
</feature>
<keyword evidence="8" id="KW-0808">Transferase</keyword>
<dbReference type="UniPathway" id="UPA00378"/>
<comment type="cofactor">
    <cofactor evidence="2">
        <name>Mg(2+)</name>
        <dbReference type="ChEBI" id="CHEBI:18420"/>
    </cofactor>
</comment>
<feature type="transmembrane region" description="Helical" evidence="19">
    <location>
        <begin position="155"/>
        <end position="175"/>
    </location>
</feature>
<feature type="transmembrane region" description="Helical" evidence="19">
    <location>
        <begin position="181"/>
        <end position="199"/>
    </location>
</feature>
<dbReference type="FunFam" id="3.40.50.12610:FF:000001">
    <property type="entry name" value="Dolichyl-diphosphooligosaccharide--protein glycosyltransferase subunit STT3B"/>
    <property type="match status" value="1"/>
</dbReference>
<evidence type="ECO:0000256" key="7">
    <source>
        <dbReference type="ARBA" id="ARBA00022676"/>
    </source>
</evidence>
<feature type="transmembrane region" description="Helical" evidence="19">
    <location>
        <begin position="56"/>
        <end position="79"/>
    </location>
</feature>
<dbReference type="GO" id="GO:0008250">
    <property type="term" value="C:oligosaccharyltransferase complex"/>
    <property type="evidence" value="ECO:0007669"/>
    <property type="project" value="UniProtKB-ARBA"/>
</dbReference>
<keyword evidence="13 19" id="KW-1133">Transmembrane helix</keyword>
<evidence type="ECO:0000256" key="11">
    <source>
        <dbReference type="ARBA" id="ARBA00022824"/>
    </source>
</evidence>
<keyword evidence="10" id="KW-0479">Metal-binding</keyword>
<keyword evidence="23" id="KW-1185">Reference proteome</keyword>
<proteinExistence type="inferred from homology"/>
<dbReference type="KEGG" id="aqu:100640071"/>
<dbReference type="GO" id="GO:0018279">
    <property type="term" value="P:protein N-linked glycosylation via asparagine"/>
    <property type="evidence" value="ECO:0007669"/>
    <property type="project" value="UniProtKB-ARBA"/>
</dbReference>
<keyword evidence="16" id="KW-0464">Manganese</keyword>
<feature type="transmembrane region" description="Helical" evidence="19">
    <location>
        <begin position="550"/>
        <end position="570"/>
    </location>
</feature>
<keyword evidence="7" id="KW-0328">Glycosyltransferase</keyword>
<evidence type="ECO:0000256" key="1">
    <source>
        <dbReference type="ARBA" id="ARBA00001936"/>
    </source>
</evidence>
<evidence type="ECO:0000256" key="2">
    <source>
        <dbReference type="ARBA" id="ARBA00001946"/>
    </source>
</evidence>
<feature type="domain" description="STT3/PglB/AglB core" evidence="21">
    <location>
        <begin position="611"/>
        <end position="669"/>
    </location>
</feature>
<dbReference type="EC" id="2.4.99.18" evidence="6"/>
<dbReference type="InterPro" id="IPR048999">
    <property type="entry name" value="STT3-PglB_core"/>
</dbReference>
<dbReference type="InterPro" id="IPR003674">
    <property type="entry name" value="Oligo_trans_STT3"/>
</dbReference>
<dbReference type="EnsemblMetazoa" id="XM_011404561.2">
    <property type="protein sequence ID" value="XP_011402863.2"/>
    <property type="gene ID" value="LOC100640071"/>
</dbReference>
<dbReference type="eggNOG" id="KOG2292">
    <property type="taxonomic scope" value="Eukaryota"/>
</dbReference>
<feature type="compositionally biased region" description="Basic residues" evidence="18">
    <location>
        <begin position="501"/>
        <end position="510"/>
    </location>
</feature>
<dbReference type="OrthoDB" id="10261066at2759"/>
<dbReference type="PANTHER" id="PTHR13872:SF1">
    <property type="entry name" value="DOLICHYL-DIPHOSPHOOLIGOSACCHARIDE--PROTEIN GLYCOSYLTRANSFERASE SUBUNIT STT3B"/>
    <property type="match status" value="1"/>
</dbReference>
<comment type="similarity">
    <text evidence="5">Belongs to the STT3 family.</text>
</comment>
<dbReference type="PANTHER" id="PTHR13872">
    <property type="entry name" value="DOLICHYL-DIPHOSPHOOLIGOSACCHARIDE--PROTEIN GLYCOSYLTRANSFERASE SUBUNIT"/>
    <property type="match status" value="1"/>
</dbReference>
<keyword evidence="14 19" id="KW-0472">Membrane</keyword>
<evidence type="ECO:0000256" key="17">
    <source>
        <dbReference type="ARBA" id="ARBA00048829"/>
    </source>
</evidence>
<dbReference type="GO" id="GO:0043687">
    <property type="term" value="P:post-translational protein modification"/>
    <property type="evidence" value="ECO:0007669"/>
    <property type="project" value="TreeGrafter"/>
</dbReference>
<evidence type="ECO:0000256" key="18">
    <source>
        <dbReference type="SAM" id="MobiDB-lite"/>
    </source>
</evidence>
<comment type="subcellular location">
    <subcellularLocation>
        <location evidence="3">Endoplasmic reticulum membrane</location>
        <topology evidence="3">Multi-pass membrane protein</topology>
    </subcellularLocation>
</comment>
<dbReference type="InterPro" id="IPR048307">
    <property type="entry name" value="STT3_N"/>
</dbReference>
<dbReference type="STRING" id="400682.A0A1X7V806"/>
<evidence type="ECO:0000313" key="23">
    <source>
        <dbReference type="Proteomes" id="UP000007879"/>
    </source>
</evidence>
<name>A0A1X7V806_AMPQE</name>
<comment type="pathway">
    <text evidence="4">Protein modification; protein glycosylation.</text>
</comment>
<reference evidence="22" key="2">
    <citation type="submission" date="2017-05" db="UniProtKB">
        <authorList>
            <consortium name="EnsemblMetazoa"/>
        </authorList>
    </citation>
    <scope>IDENTIFICATION</scope>
</reference>
<feature type="compositionally biased region" description="Basic residues" evidence="18">
    <location>
        <begin position="807"/>
        <end position="820"/>
    </location>
</feature>
<feature type="compositionally biased region" description="Low complexity" evidence="18">
    <location>
        <begin position="517"/>
        <end position="527"/>
    </location>
</feature>
<dbReference type="InParanoid" id="A0A1X7V806"/>
<dbReference type="Gene3D" id="3.40.50.12610">
    <property type="match status" value="1"/>
</dbReference>
<organism evidence="22">
    <name type="scientific">Amphimedon queenslandica</name>
    <name type="common">Sponge</name>
    <dbReference type="NCBI Taxonomy" id="400682"/>
    <lineage>
        <taxon>Eukaryota</taxon>
        <taxon>Metazoa</taxon>
        <taxon>Porifera</taxon>
        <taxon>Demospongiae</taxon>
        <taxon>Heteroscleromorpha</taxon>
        <taxon>Haplosclerida</taxon>
        <taxon>Niphatidae</taxon>
        <taxon>Amphimedon</taxon>
    </lineage>
</organism>
<evidence type="ECO:0000259" key="21">
    <source>
        <dbReference type="Pfam" id="PF21436"/>
    </source>
</evidence>
<evidence type="ECO:0000256" key="5">
    <source>
        <dbReference type="ARBA" id="ARBA00010810"/>
    </source>
</evidence>
<feature type="compositionally biased region" description="Basic and acidic residues" evidence="18">
    <location>
        <begin position="528"/>
        <end position="537"/>
    </location>
</feature>
<evidence type="ECO:0000313" key="22">
    <source>
        <dbReference type="EnsemblMetazoa" id="Aqu2.1.36430_001"/>
    </source>
</evidence>
<evidence type="ECO:0000256" key="4">
    <source>
        <dbReference type="ARBA" id="ARBA00004922"/>
    </source>
</evidence>
<comment type="catalytic activity">
    <reaction evidence="17">
        <text>a di-trans,poly-cis-dolichyl diphosphooligosaccharide + L-asparaginyl-[protein] = N(4)-(oligosaccharide-(1-&gt;4)-N-acetyl-beta-D-glucosaminyl-(1-&gt;4)-N-acetyl-beta-D-glucosaminyl)-L-asparaginyl-[protein] + a di-trans,poly-cis-dolichyl diphosphate + H(+)</text>
        <dbReference type="Rhea" id="RHEA:22980"/>
        <dbReference type="Rhea" id="RHEA-COMP:12804"/>
        <dbReference type="Rhea" id="RHEA-COMP:12805"/>
        <dbReference type="Rhea" id="RHEA-COMP:19506"/>
        <dbReference type="Rhea" id="RHEA-COMP:19509"/>
        <dbReference type="ChEBI" id="CHEBI:15378"/>
        <dbReference type="ChEBI" id="CHEBI:50347"/>
        <dbReference type="ChEBI" id="CHEBI:57497"/>
        <dbReference type="ChEBI" id="CHEBI:57570"/>
        <dbReference type="ChEBI" id="CHEBI:132529"/>
        <dbReference type="EC" id="2.4.99.18"/>
    </reaction>
</comment>
<evidence type="ECO:0000256" key="13">
    <source>
        <dbReference type="ARBA" id="ARBA00022989"/>
    </source>
</evidence>
<evidence type="ECO:0000256" key="15">
    <source>
        <dbReference type="ARBA" id="ARBA00023180"/>
    </source>
</evidence>
<feature type="transmembrane region" description="Helical" evidence="19">
    <location>
        <begin position="400"/>
        <end position="418"/>
    </location>
</feature>
<feature type="transmembrane region" description="Helical" evidence="19">
    <location>
        <begin position="425"/>
        <end position="444"/>
    </location>
</feature>
<dbReference type="Proteomes" id="UP000007879">
    <property type="component" value="Unassembled WGS sequence"/>
</dbReference>